<dbReference type="Proteomes" id="UP000712600">
    <property type="component" value="Unassembled WGS sequence"/>
</dbReference>
<proteinExistence type="predicted"/>
<gene>
    <name evidence="2" type="ORF">F2Q69_00012827</name>
</gene>
<reference evidence="2" key="1">
    <citation type="submission" date="2019-12" db="EMBL/GenBank/DDBJ databases">
        <title>Genome sequencing and annotation of Brassica cretica.</title>
        <authorList>
            <person name="Studholme D.J."/>
            <person name="Sarris P."/>
        </authorList>
    </citation>
    <scope>NUCLEOTIDE SEQUENCE</scope>
    <source>
        <strain evidence="2">PFS-109/04</strain>
        <tissue evidence="2">Leaf</tissue>
    </source>
</reference>
<protein>
    <submittedName>
        <fullName evidence="2">Uncharacterized protein</fullName>
    </submittedName>
</protein>
<comment type="caution">
    <text evidence="2">The sequence shown here is derived from an EMBL/GenBank/DDBJ whole genome shotgun (WGS) entry which is preliminary data.</text>
</comment>
<feature type="region of interest" description="Disordered" evidence="1">
    <location>
        <begin position="37"/>
        <end position="56"/>
    </location>
</feature>
<evidence type="ECO:0000313" key="2">
    <source>
        <dbReference type="EMBL" id="KAF3558744.1"/>
    </source>
</evidence>
<organism evidence="2 3">
    <name type="scientific">Brassica cretica</name>
    <name type="common">Mustard</name>
    <dbReference type="NCBI Taxonomy" id="69181"/>
    <lineage>
        <taxon>Eukaryota</taxon>
        <taxon>Viridiplantae</taxon>
        <taxon>Streptophyta</taxon>
        <taxon>Embryophyta</taxon>
        <taxon>Tracheophyta</taxon>
        <taxon>Spermatophyta</taxon>
        <taxon>Magnoliopsida</taxon>
        <taxon>eudicotyledons</taxon>
        <taxon>Gunneridae</taxon>
        <taxon>Pentapetalae</taxon>
        <taxon>rosids</taxon>
        <taxon>malvids</taxon>
        <taxon>Brassicales</taxon>
        <taxon>Brassicaceae</taxon>
        <taxon>Brassiceae</taxon>
        <taxon>Brassica</taxon>
    </lineage>
</organism>
<name>A0A8S9R0M8_BRACR</name>
<dbReference type="AlphaFoldDB" id="A0A8S9R0M8"/>
<sequence length="56" mass="6328">MTTPTSWNIATRRFQKPGKLASFRRPFHHSSKCLTATEEAKTEVEETSTPNNVPPL</sequence>
<evidence type="ECO:0000313" key="3">
    <source>
        <dbReference type="Proteomes" id="UP000712600"/>
    </source>
</evidence>
<evidence type="ECO:0000256" key="1">
    <source>
        <dbReference type="SAM" id="MobiDB-lite"/>
    </source>
</evidence>
<accession>A0A8S9R0M8</accession>
<dbReference type="EMBL" id="QGKX02000996">
    <property type="protein sequence ID" value="KAF3558744.1"/>
    <property type="molecule type" value="Genomic_DNA"/>
</dbReference>